<feature type="domain" description="Outer membrane protein beta-barrel" evidence="5">
    <location>
        <begin position="295"/>
        <end position="474"/>
    </location>
</feature>
<gene>
    <name evidence="6" type="ORF">HMPREF0654_09460</name>
</gene>
<dbReference type="PANTHER" id="PTHR40980:SF3">
    <property type="entry name" value="TONB-DEPENDENT RECEPTOR-LIKE BETA-BARREL DOMAIN-CONTAINING PROTEIN"/>
    <property type="match status" value="1"/>
</dbReference>
<dbReference type="Gene3D" id="2.170.130.10">
    <property type="entry name" value="TonB-dependent receptor, plug domain"/>
    <property type="match status" value="1"/>
</dbReference>
<dbReference type="Pfam" id="PF14905">
    <property type="entry name" value="OMP_b-brl_3"/>
    <property type="match status" value="1"/>
</dbReference>
<dbReference type="InterPro" id="IPR041700">
    <property type="entry name" value="OMP_b-brl_3"/>
</dbReference>
<accession>A0A096C082</accession>
<feature type="signal peptide" evidence="4">
    <location>
        <begin position="1"/>
        <end position="20"/>
    </location>
</feature>
<dbReference type="AlphaFoldDB" id="A0A096C082"/>
<evidence type="ECO:0000313" key="6">
    <source>
        <dbReference type="EMBL" id="KGF48402.1"/>
    </source>
</evidence>
<evidence type="ECO:0000313" key="7">
    <source>
        <dbReference type="Proteomes" id="UP000029538"/>
    </source>
</evidence>
<dbReference type="InterPro" id="IPR037066">
    <property type="entry name" value="Plug_dom_sf"/>
</dbReference>
<dbReference type="GO" id="GO:0009279">
    <property type="term" value="C:cell outer membrane"/>
    <property type="evidence" value="ECO:0007669"/>
    <property type="project" value="UniProtKB-SubCell"/>
</dbReference>
<dbReference type="SUPFAM" id="SSF56935">
    <property type="entry name" value="Porins"/>
    <property type="match status" value="1"/>
</dbReference>
<keyword evidence="2" id="KW-0472">Membrane</keyword>
<feature type="non-terminal residue" evidence="6">
    <location>
        <position position="474"/>
    </location>
</feature>
<protein>
    <recommendedName>
        <fullName evidence="5">Outer membrane protein beta-barrel domain-containing protein</fullName>
    </recommendedName>
</protein>
<sequence length="474" mass="53843">MYKHLSIFWLIVLAALSCNAAQVDTTFKDTLTLKEVVVTQRLIKHEAGKVIINVTPFRKGKTNLVDLLSELPGINVNGENINIIGKGSIKVMLNGRLKNMPASEIYGMLKARPAYNVTKVEIIKEPGAKYDAEGNYGILNIITERKIDYIGGDIGEDVSYSRKWKNQMRASLNYSKKKIDANFNGGWTYGKTDYTETNQTYFTNLTRHSSTYSAPLKNNYNLSGMIDYHLDSLSIISLSVIYSNSYKKNIGQNKMHSYDVMGNSIDEGNSISYTHTPRENLTSSFYIDRQWNSTDKISFTADLFRYDFHNYYDFSSNILNTNGTHLNDKFVNNGRSVLKGFSAALDFDKQLPWGITMNLGGKVILATTNNNTLYDITTLPLQNDDFEYTENVYAGYLTFNKKAGKFDFILGGRYEWTWTNSISNDTKSKKKSYGTFVPDMRLSYNFDNGSNIALSVNSSLERPEIRQINPFSYY</sequence>
<dbReference type="EMBL" id="JRNR01000099">
    <property type="protein sequence ID" value="KGF48402.1"/>
    <property type="molecule type" value="Genomic_DNA"/>
</dbReference>
<reference evidence="6 7" key="1">
    <citation type="submission" date="2014-07" db="EMBL/GenBank/DDBJ databases">
        <authorList>
            <person name="McCorrison J."/>
            <person name="Sanka R."/>
            <person name="Torralba M."/>
            <person name="Gillis M."/>
            <person name="Haft D.H."/>
            <person name="Methe B."/>
            <person name="Sutton G."/>
            <person name="Nelson K.E."/>
        </authorList>
    </citation>
    <scope>NUCLEOTIDE SEQUENCE [LARGE SCALE GENOMIC DNA]</scope>
    <source>
        <strain evidence="6 7">DNF00882</strain>
    </source>
</reference>
<keyword evidence="4" id="KW-0732">Signal</keyword>
<evidence type="ECO:0000256" key="3">
    <source>
        <dbReference type="ARBA" id="ARBA00023237"/>
    </source>
</evidence>
<dbReference type="PANTHER" id="PTHR40980">
    <property type="entry name" value="PLUG DOMAIN-CONTAINING PROTEIN"/>
    <property type="match status" value="1"/>
</dbReference>
<dbReference type="Gene3D" id="2.40.170.20">
    <property type="entry name" value="TonB-dependent receptor, beta-barrel domain"/>
    <property type="match status" value="1"/>
</dbReference>
<feature type="chain" id="PRO_5001916605" description="Outer membrane protein beta-barrel domain-containing protein" evidence="4">
    <location>
        <begin position="21"/>
        <end position="474"/>
    </location>
</feature>
<organism evidence="6 7">
    <name type="scientific">Prevotella disiens DNF00882</name>
    <dbReference type="NCBI Taxonomy" id="1401075"/>
    <lineage>
        <taxon>Bacteria</taxon>
        <taxon>Pseudomonadati</taxon>
        <taxon>Bacteroidota</taxon>
        <taxon>Bacteroidia</taxon>
        <taxon>Bacteroidales</taxon>
        <taxon>Prevotellaceae</taxon>
        <taxon>Prevotella</taxon>
    </lineage>
</organism>
<evidence type="ECO:0000256" key="2">
    <source>
        <dbReference type="ARBA" id="ARBA00023136"/>
    </source>
</evidence>
<evidence type="ECO:0000256" key="4">
    <source>
        <dbReference type="SAM" id="SignalP"/>
    </source>
</evidence>
<comment type="subcellular location">
    <subcellularLocation>
        <location evidence="1">Cell outer membrane</location>
    </subcellularLocation>
</comment>
<evidence type="ECO:0000256" key="1">
    <source>
        <dbReference type="ARBA" id="ARBA00004442"/>
    </source>
</evidence>
<dbReference type="PROSITE" id="PS51257">
    <property type="entry name" value="PROKAR_LIPOPROTEIN"/>
    <property type="match status" value="1"/>
</dbReference>
<proteinExistence type="predicted"/>
<name>A0A096C082_9BACT</name>
<comment type="caution">
    <text evidence="6">The sequence shown here is derived from an EMBL/GenBank/DDBJ whole genome shotgun (WGS) entry which is preliminary data.</text>
</comment>
<dbReference type="InterPro" id="IPR036942">
    <property type="entry name" value="Beta-barrel_TonB_sf"/>
</dbReference>
<keyword evidence="3" id="KW-0998">Cell outer membrane</keyword>
<evidence type="ECO:0000259" key="5">
    <source>
        <dbReference type="Pfam" id="PF14905"/>
    </source>
</evidence>
<dbReference type="Proteomes" id="UP000029538">
    <property type="component" value="Unassembled WGS sequence"/>
</dbReference>